<feature type="domain" description="Peptidase M16 C-terminal" evidence="8">
    <location>
        <begin position="216"/>
        <end position="248"/>
    </location>
</feature>
<keyword evidence="10" id="KW-1185">Reference proteome</keyword>
<evidence type="ECO:0000259" key="7">
    <source>
        <dbReference type="Pfam" id="PF00675"/>
    </source>
</evidence>
<dbReference type="Proteomes" id="UP001140011">
    <property type="component" value="Unassembled WGS sequence"/>
</dbReference>
<name>A0A9W8GM62_9FUNG</name>
<sequence>FSNYKPADWSTSFESKLTVESSLPYEEYTGLIEKSSNDQHQYRLMRLPNNLTVLCVQDVEAKEAAASLSVNVGSNANPAELLGLAHFLEHMLFLGTEKYPKEGEYDAYLSSNSGSNNAYTSFTETNYYFSVFNGALEGALDRFAQFFISPLFNKDCVERELNAVDSEHKGNLQSDHHRSYRLKAIISNPAHPFSWFSTGNTETLKGAAEELGLDLREELIKFYQKYYSADVMRLVVVGNHSLDVLSEW</sequence>
<evidence type="ECO:0000256" key="4">
    <source>
        <dbReference type="ARBA" id="ARBA00022801"/>
    </source>
</evidence>
<evidence type="ECO:0000256" key="2">
    <source>
        <dbReference type="ARBA" id="ARBA00022670"/>
    </source>
</evidence>
<evidence type="ECO:0000256" key="1">
    <source>
        <dbReference type="ARBA" id="ARBA00007261"/>
    </source>
</evidence>
<dbReference type="Pfam" id="PF00675">
    <property type="entry name" value="Peptidase_M16"/>
    <property type="match status" value="1"/>
</dbReference>
<evidence type="ECO:0000313" key="10">
    <source>
        <dbReference type="Proteomes" id="UP001140011"/>
    </source>
</evidence>
<feature type="domain" description="Peptidase M16 N-terminal" evidence="7">
    <location>
        <begin position="53"/>
        <end position="189"/>
    </location>
</feature>
<dbReference type="Gene3D" id="3.30.830.10">
    <property type="entry name" value="Metalloenzyme, LuxS/M16 peptidase-like"/>
    <property type="match status" value="1"/>
</dbReference>
<dbReference type="PROSITE" id="PS00143">
    <property type="entry name" value="INSULINASE"/>
    <property type="match status" value="1"/>
</dbReference>
<dbReference type="PANTHER" id="PTHR43690">
    <property type="entry name" value="NARDILYSIN"/>
    <property type="match status" value="1"/>
</dbReference>
<dbReference type="InterPro" id="IPR001431">
    <property type="entry name" value="Pept_M16_Zn_BS"/>
</dbReference>
<evidence type="ECO:0000259" key="8">
    <source>
        <dbReference type="Pfam" id="PF05193"/>
    </source>
</evidence>
<dbReference type="OrthoDB" id="952271at2759"/>
<dbReference type="SUPFAM" id="SSF63411">
    <property type="entry name" value="LuxS/MPP-like metallohydrolase"/>
    <property type="match status" value="1"/>
</dbReference>
<dbReference type="InterPro" id="IPR050626">
    <property type="entry name" value="Peptidase_M16"/>
</dbReference>
<keyword evidence="3" id="KW-0479">Metal-binding</keyword>
<keyword evidence="5" id="KW-0862">Zinc</keyword>
<protein>
    <submittedName>
        <fullName evidence="9">Metalloprotease</fullName>
        <ecNumber evidence="9">3.4.24.56</ecNumber>
    </submittedName>
</protein>
<evidence type="ECO:0000256" key="5">
    <source>
        <dbReference type="ARBA" id="ARBA00022833"/>
    </source>
</evidence>
<dbReference type="PANTHER" id="PTHR43690:SF18">
    <property type="entry name" value="INSULIN-DEGRADING ENZYME-RELATED"/>
    <property type="match status" value="1"/>
</dbReference>
<dbReference type="EC" id="3.4.24.56" evidence="9"/>
<evidence type="ECO:0000256" key="6">
    <source>
        <dbReference type="ARBA" id="ARBA00023049"/>
    </source>
</evidence>
<dbReference type="InterPro" id="IPR011249">
    <property type="entry name" value="Metalloenz_LuxS/M16"/>
</dbReference>
<dbReference type="FunFam" id="3.30.830.10:FF:000004">
    <property type="entry name" value="Putative insulin-degrading enzyme"/>
    <property type="match status" value="1"/>
</dbReference>
<feature type="non-terminal residue" evidence="9">
    <location>
        <position position="1"/>
    </location>
</feature>
<keyword evidence="6 9" id="KW-0482">Metalloprotease</keyword>
<comment type="similarity">
    <text evidence="1">Belongs to the peptidase M16 family.</text>
</comment>
<accession>A0A9W8GM62</accession>
<evidence type="ECO:0000313" key="9">
    <source>
        <dbReference type="EMBL" id="KAJ2741432.1"/>
    </source>
</evidence>
<dbReference type="GO" id="GO:0005829">
    <property type="term" value="C:cytosol"/>
    <property type="evidence" value="ECO:0007669"/>
    <property type="project" value="TreeGrafter"/>
</dbReference>
<comment type="caution">
    <text evidence="9">The sequence shown here is derived from an EMBL/GenBank/DDBJ whole genome shotgun (WGS) entry which is preliminary data.</text>
</comment>
<gene>
    <name evidence="9" type="primary">STE23_12</name>
    <name evidence="9" type="ORF">GGI19_006955</name>
</gene>
<proteinExistence type="inferred from homology"/>
<dbReference type="AlphaFoldDB" id="A0A9W8GM62"/>
<keyword evidence="2" id="KW-0645">Protease</keyword>
<dbReference type="GO" id="GO:0004222">
    <property type="term" value="F:metalloendopeptidase activity"/>
    <property type="evidence" value="ECO:0007669"/>
    <property type="project" value="UniProtKB-EC"/>
</dbReference>
<dbReference type="Pfam" id="PF05193">
    <property type="entry name" value="Peptidase_M16_C"/>
    <property type="match status" value="1"/>
</dbReference>
<feature type="non-terminal residue" evidence="9">
    <location>
        <position position="248"/>
    </location>
</feature>
<keyword evidence="4 9" id="KW-0378">Hydrolase</keyword>
<dbReference type="GO" id="GO:0043171">
    <property type="term" value="P:peptide catabolic process"/>
    <property type="evidence" value="ECO:0007669"/>
    <property type="project" value="TreeGrafter"/>
</dbReference>
<evidence type="ECO:0000256" key="3">
    <source>
        <dbReference type="ARBA" id="ARBA00022723"/>
    </source>
</evidence>
<dbReference type="GO" id="GO:0051603">
    <property type="term" value="P:proteolysis involved in protein catabolic process"/>
    <property type="evidence" value="ECO:0007669"/>
    <property type="project" value="TreeGrafter"/>
</dbReference>
<dbReference type="InterPro" id="IPR007863">
    <property type="entry name" value="Peptidase_M16_C"/>
</dbReference>
<dbReference type="GO" id="GO:0005739">
    <property type="term" value="C:mitochondrion"/>
    <property type="evidence" value="ECO:0007669"/>
    <property type="project" value="TreeGrafter"/>
</dbReference>
<organism evidence="9 10">
    <name type="scientific">Coemansia pectinata</name>
    <dbReference type="NCBI Taxonomy" id="1052879"/>
    <lineage>
        <taxon>Eukaryota</taxon>
        <taxon>Fungi</taxon>
        <taxon>Fungi incertae sedis</taxon>
        <taxon>Zoopagomycota</taxon>
        <taxon>Kickxellomycotina</taxon>
        <taxon>Kickxellomycetes</taxon>
        <taxon>Kickxellales</taxon>
        <taxon>Kickxellaceae</taxon>
        <taxon>Coemansia</taxon>
    </lineage>
</organism>
<dbReference type="EMBL" id="JANBUH010001982">
    <property type="protein sequence ID" value="KAJ2741432.1"/>
    <property type="molecule type" value="Genomic_DNA"/>
</dbReference>
<dbReference type="InterPro" id="IPR011765">
    <property type="entry name" value="Pept_M16_N"/>
</dbReference>
<dbReference type="GO" id="GO:0046872">
    <property type="term" value="F:metal ion binding"/>
    <property type="evidence" value="ECO:0007669"/>
    <property type="project" value="UniProtKB-KW"/>
</dbReference>
<reference evidence="9" key="1">
    <citation type="submission" date="2022-07" db="EMBL/GenBank/DDBJ databases">
        <title>Phylogenomic reconstructions and comparative analyses of Kickxellomycotina fungi.</title>
        <authorList>
            <person name="Reynolds N.K."/>
            <person name="Stajich J.E."/>
            <person name="Barry K."/>
            <person name="Grigoriev I.V."/>
            <person name="Crous P."/>
            <person name="Smith M.E."/>
        </authorList>
    </citation>
    <scope>NUCLEOTIDE SEQUENCE</scope>
    <source>
        <strain evidence="9">BCRC 34297</strain>
    </source>
</reference>